<evidence type="ECO:0000313" key="2">
    <source>
        <dbReference type="Proteomes" id="UP000252139"/>
    </source>
</evidence>
<dbReference type="OrthoDB" id="2222635at2759"/>
<dbReference type="AlphaFoldDB" id="A0A367IUL0"/>
<dbReference type="EMBL" id="PJQL01003550">
    <property type="protein sequence ID" value="RCH81171.1"/>
    <property type="molecule type" value="Genomic_DNA"/>
</dbReference>
<name>A0A367IUL0_RHIAZ</name>
<evidence type="ECO:0000313" key="1">
    <source>
        <dbReference type="EMBL" id="RCH81171.1"/>
    </source>
</evidence>
<feature type="non-terminal residue" evidence="1">
    <location>
        <position position="1"/>
    </location>
</feature>
<protein>
    <submittedName>
        <fullName evidence="1">Uncharacterized protein</fullName>
    </submittedName>
</protein>
<accession>A0A367IUL0</accession>
<proteinExistence type="predicted"/>
<reference evidence="1 2" key="1">
    <citation type="journal article" date="2018" name="G3 (Bethesda)">
        <title>Phylogenetic and Phylogenomic Definition of Rhizopus Species.</title>
        <authorList>
            <person name="Gryganskyi A.P."/>
            <person name="Golan J."/>
            <person name="Dolatabadi S."/>
            <person name="Mondo S."/>
            <person name="Robb S."/>
            <person name="Idnurm A."/>
            <person name="Muszewska A."/>
            <person name="Steczkiewicz K."/>
            <person name="Masonjones S."/>
            <person name="Liao H.L."/>
            <person name="Gajdeczka M.T."/>
            <person name="Anike F."/>
            <person name="Vuek A."/>
            <person name="Anishchenko I.M."/>
            <person name="Voigt K."/>
            <person name="de Hoog G.S."/>
            <person name="Smith M.E."/>
            <person name="Heitman J."/>
            <person name="Vilgalys R."/>
            <person name="Stajich J.E."/>
        </authorList>
    </citation>
    <scope>NUCLEOTIDE SEQUENCE [LARGE SCALE GENOMIC DNA]</scope>
    <source>
        <strain evidence="1 2">CBS 357.93</strain>
    </source>
</reference>
<comment type="caution">
    <text evidence="1">The sequence shown here is derived from an EMBL/GenBank/DDBJ whole genome shotgun (WGS) entry which is preliminary data.</text>
</comment>
<keyword evidence="2" id="KW-1185">Reference proteome</keyword>
<gene>
    <name evidence="1" type="ORF">CU097_001036</name>
</gene>
<dbReference type="Proteomes" id="UP000252139">
    <property type="component" value="Unassembled WGS sequence"/>
</dbReference>
<sequence>LQLRNGAFIGWEYKTFSQEHMLNYEQICKILSEDQEVIDIITKDLLNVYEDSYTLDSAQILANGVSVTYTPHLAVHSALPPIIIQFHPHASQDIMINAIDQCFQVYLRSNQLPVVLFISSDKTSKSFFDPFVQLQSKSYLYHLPNTVWSRKCLLISERSFGQGAPKDENLNELVALSMCLLQDEQIIATLGRSQNAAIQHLYNKYKTIFDPDCNNQL</sequence>
<organism evidence="1 2">
    <name type="scientific">Rhizopus azygosporus</name>
    <name type="common">Rhizopus microsporus var. azygosporus</name>
    <dbReference type="NCBI Taxonomy" id="86630"/>
    <lineage>
        <taxon>Eukaryota</taxon>
        <taxon>Fungi</taxon>
        <taxon>Fungi incertae sedis</taxon>
        <taxon>Mucoromycota</taxon>
        <taxon>Mucoromycotina</taxon>
        <taxon>Mucoromycetes</taxon>
        <taxon>Mucorales</taxon>
        <taxon>Mucorineae</taxon>
        <taxon>Rhizopodaceae</taxon>
        <taxon>Rhizopus</taxon>
    </lineage>
</organism>